<organism evidence="2 3">
    <name type="scientific">Proteobacteria bacterium 228</name>
    <dbReference type="NCBI Taxonomy" id="2083153"/>
    <lineage>
        <taxon>Bacteria</taxon>
        <taxon>Pseudomonadati</taxon>
        <taxon>Pseudomonadota</taxon>
    </lineage>
</organism>
<dbReference type="Proteomes" id="UP000238196">
    <property type="component" value="Unassembled WGS sequence"/>
</dbReference>
<proteinExistence type="predicted"/>
<name>A0A2S5KSC3_9PROT</name>
<keyword evidence="1" id="KW-0732">Signal</keyword>
<protein>
    <submittedName>
        <fullName evidence="2">Uncharacterized protein</fullName>
    </submittedName>
</protein>
<dbReference type="EMBL" id="PRLP01000029">
    <property type="protein sequence ID" value="PPC77572.1"/>
    <property type="molecule type" value="Genomic_DNA"/>
</dbReference>
<reference evidence="2 3" key="1">
    <citation type="submission" date="2018-02" db="EMBL/GenBank/DDBJ databases">
        <title>novel marine gammaproteobacteria from coastal saline agro ecosystem.</title>
        <authorList>
            <person name="Krishnan R."/>
            <person name="Ramesh Kumar N."/>
        </authorList>
    </citation>
    <scope>NUCLEOTIDE SEQUENCE [LARGE SCALE GENOMIC DNA]</scope>
    <source>
        <strain evidence="2 3">228</strain>
    </source>
</reference>
<gene>
    <name evidence="2" type="ORF">C4K68_09435</name>
</gene>
<dbReference type="AlphaFoldDB" id="A0A2S5KSC3"/>
<evidence type="ECO:0000256" key="1">
    <source>
        <dbReference type="SAM" id="SignalP"/>
    </source>
</evidence>
<sequence length="144" mass="15918">MSKFKLGLFATLLGFSVNVFSQENSPLIGAWKMIKLEASVGGKMVEVPYTGQLIITDSHTLSAQAMDLNENAAPTAFTMGGYEALYGSIDIDDHLSQFDVTVESSLVRNLIGRKLQRKFSITGSTMVLSPLDDKEGWRVTYKRY</sequence>
<evidence type="ECO:0000313" key="3">
    <source>
        <dbReference type="Proteomes" id="UP000238196"/>
    </source>
</evidence>
<accession>A0A2S5KSC3</accession>
<feature type="signal peptide" evidence="1">
    <location>
        <begin position="1"/>
        <end position="21"/>
    </location>
</feature>
<feature type="chain" id="PRO_5015428750" evidence="1">
    <location>
        <begin position="22"/>
        <end position="144"/>
    </location>
</feature>
<evidence type="ECO:0000313" key="2">
    <source>
        <dbReference type="EMBL" id="PPC77572.1"/>
    </source>
</evidence>
<comment type="caution">
    <text evidence="2">The sequence shown here is derived from an EMBL/GenBank/DDBJ whole genome shotgun (WGS) entry which is preliminary data.</text>
</comment>
<dbReference type="OrthoDB" id="8075794at2"/>